<evidence type="ECO:0000259" key="1">
    <source>
        <dbReference type="Pfam" id="PF13460"/>
    </source>
</evidence>
<evidence type="ECO:0000313" key="2">
    <source>
        <dbReference type="EMBL" id="UGS37320.1"/>
    </source>
</evidence>
<dbReference type="InterPro" id="IPR036291">
    <property type="entry name" value="NAD(P)-bd_dom_sf"/>
</dbReference>
<dbReference type="Gene3D" id="3.40.50.720">
    <property type="entry name" value="NAD(P)-binding Rossmann-like Domain"/>
    <property type="match status" value="1"/>
</dbReference>
<keyword evidence="3" id="KW-1185">Reference proteome</keyword>
<dbReference type="InterPro" id="IPR051606">
    <property type="entry name" value="Polyketide_Oxido-like"/>
</dbReference>
<reference evidence="2" key="1">
    <citation type="journal article" date="2022" name="Int. J. Syst. Evol. Microbiol.">
        <title>Pseudomonas aegrilactucae sp. nov. and Pseudomonas morbosilactucae sp. nov., pathogens causing bacterial rot of lettuce in Japan.</title>
        <authorList>
            <person name="Sawada H."/>
            <person name="Fujikawa T."/>
            <person name="Satou M."/>
        </authorList>
    </citation>
    <scope>NUCLEOTIDE SEQUENCE</scope>
    <source>
        <strain evidence="2">0166_1</strain>
    </source>
</reference>
<dbReference type="AlphaFoldDB" id="A0A9E7C1B7"/>
<dbReference type="Pfam" id="PF13460">
    <property type="entry name" value="NAD_binding_10"/>
    <property type="match status" value="1"/>
</dbReference>
<protein>
    <recommendedName>
        <fullName evidence="1">NAD(P)-binding domain-containing protein</fullName>
    </recommendedName>
</protein>
<dbReference type="CDD" id="cd05244">
    <property type="entry name" value="BVR-B_like_SDR_a"/>
    <property type="match status" value="1"/>
</dbReference>
<dbReference type="Proteomes" id="UP001162834">
    <property type="component" value="Chromosome"/>
</dbReference>
<dbReference type="SUPFAM" id="SSF51735">
    <property type="entry name" value="NAD(P)-binding Rossmann-fold domains"/>
    <property type="match status" value="1"/>
</dbReference>
<accession>A0A9E7C1B7</accession>
<feature type="domain" description="NAD(P)-binding" evidence="1">
    <location>
        <begin position="13"/>
        <end position="204"/>
    </location>
</feature>
<dbReference type="PANTHER" id="PTHR43355:SF2">
    <property type="entry name" value="FLAVIN REDUCTASE (NADPH)"/>
    <property type="match status" value="1"/>
</dbReference>
<dbReference type="RefSeq" id="WP_259311377.1">
    <property type="nucleotide sequence ID" value="NZ_CP087164.1"/>
</dbReference>
<dbReference type="PANTHER" id="PTHR43355">
    <property type="entry name" value="FLAVIN REDUCTASE (NADPH)"/>
    <property type="match status" value="1"/>
</dbReference>
<dbReference type="GO" id="GO:0016646">
    <property type="term" value="F:oxidoreductase activity, acting on the CH-NH group of donors, NAD or NADP as acceptor"/>
    <property type="evidence" value="ECO:0007669"/>
    <property type="project" value="TreeGrafter"/>
</dbReference>
<sequence>MTATQPLRIAIFGASGSIGSAIAAEALARGHAVVAVAREPSRVKGRHERLTIVTGDVTDAACVAQVAADCDAVVSAVGGAAEGRPEVVVDAARALVDGVSAGGRARLLVVGGAGSLEHPAGGTVSSQPGFPDAWKPSSHAQGRALEVFREAGDAVDWTYLSPAHVIEPGERSGTYRTGGDALVVDDAGESRITIPDYAVAAVDELERPRHRGRRFTIGY</sequence>
<dbReference type="EMBL" id="CP087164">
    <property type="protein sequence ID" value="UGS37320.1"/>
    <property type="molecule type" value="Genomic_DNA"/>
</dbReference>
<name>A0A9E7C1B7_9ACTN</name>
<organism evidence="2 3">
    <name type="scientific">Capillimicrobium parvum</name>
    <dbReference type="NCBI Taxonomy" id="2884022"/>
    <lineage>
        <taxon>Bacteria</taxon>
        <taxon>Bacillati</taxon>
        <taxon>Actinomycetota</taxon>
        <taxon>Thermoleophilia</taxon>
        <taxon>Solirubrobacterales</taxon>
        <taxon>Capillimicrobiaceae</taxon>
        <taxon>Capillimicrobium</taxon>
    </lineage>
</organism>
<dbReference type="InterPro" id="IPR016040">
    <property type="entry name" value="NAD(P)-bd_dom"/>
</dbReference>
<dbReference type="KEGG" id="sbae:DSM104329_03735"/>
<evidence type="ECO:0000313" key="3">
    <source>
        <dbReference type="Proteomes" id="UP001162834"/>
    </source>
</evidence>
<gene>
    <name evidence="2" type="ORF">DSM104329_03735</name>
</gene>
<proteinExistence type="predicted"/>